<dbReference type="EMBL" id="QGKX02001290">
    <property type="protein sequence ID" value="KAF3539292.1"/>
    <property type="molecule type" value="Genomic_DNA"/>
</dbReference>
<comment type="caution">
    <text evidence="1">The sequence shown here is derived from an EMBL/GenBank/DDBJ whole genome shotgun (WGS) entry which is preliminary data.</text>
</comment>
<accession>A0A8S9QHW2</accession>
<reference evidence="1" key="1">
    <citation type="submission" date="2019-12" db="EMBL/GenBank/DDBJ databases">
        <title>Genome sequencing and annotation of Brassica cretica.</title>
        <authorList>
            <person name="Studholme D.J."/>
            <person name="Sarris P."/>
        </authorList>
    </citation>
    <scope>NUCLEOTIDE SEQUENCE</scope>
    <source>
        <strain evidence="1">PFS-109/04</strain>
        <tissue evidence="1">Leaf</tissue>
    </source>
</reference>
<evidence type="ECO:0000313" key="1">
    <source>
        <dbReference type="EMBL" id="KAF3539292.1"/>
    </source>
</evidence>
<dbReference type="AlphaFoldDB" id="A0A8S9QHW2"/>
<sequence>MMQLISSIDAEHTMLIGAHSIPSIDIHLLVTELQPSDHLTSDQQHYADDPLSNTCLHSHRSLGSVSQSSLADGFRSMFVLKYRSAVAHKCPSTDEEYRSTFAEKCRSTNGGCGRSIRISFLCGSCVPRVQGLRKAVIFPCYFWYCWTCT</sequence>
<evidence type="ECO:0000313" key="2">
    <source>
        <dbReference type="Proteomes" id="UP000712600"/>
    </source>
</evidence>
<protein>
    <submittedName>
        <fullName evidence="1">Uncharacterized protein</fullName>
    </submittedName>
</protein>
<name>A0A8S9QHW2_BRACR</name>
<organism evidence="1 2">
    <name type="scientific">Brassica cretica</name>
    <name type="common">Mustard</name>
    <dbReference type="NCBI Taxonomy" id="69181"/>
    <lineage>
        <taxon>Eukaryota</taxon>
        <taxon>Viridiplantae</taxon>
        <taxon>Streptophyta</taxon>
        <taxon>Embryophyta</taxon>
        <taxon>Tracheophyta</taxon>
        <taxon>Spermatophyta</taxon>
        <taxon>Magnoliopsida</taxon>
        <taxon>eudicotyledons</taxon>
        <taxon>Gunneridae</taxon>
        <taxon>Pentapetalae</taxon>
        <taxon>rosids</taxon>
        <taxon>malvids</taxon>
        <taxon>Brassicales</taxon>
        <taxon>Brassicaceae</taxon>
        <taxon>Brassiceae</taxon>
        <taxon>Brassica</taxon>
    </lineage>
</organism>
<proteinExistence type="predicted"/>
<dbReference type="Proteomes" id="UP000712600">
    <property type="component" value="Unassembled WGS sequence"/>
</dbReference>
<gene>
    <name evidence="1" type="ORF">F2Q69_00021748</name>
</gene>